<evidence type="ECO:0000256" key="2">
    <source>
        <dbReference type="ARBA" id="ARBA00022729"/>
    </source>
</evidence>
<evidence type="ECO:0000313" key="6">
    <source>
        <dbReference type="EMBL" id="GGS28200.1"/>
    </source>
</evidence>
<accession>A0A918GE80</accession>
<dbReference type="Pfam" id="PF01522">
    <property type="entry name" value="Polysacc_deac_1"/>
    <property type="match status" value="2"/>
</dbReference>
<dbReference type="SUPFAM" id="SSF53335">
    <property type="entry name" value="S-adenosyl-L-methionine-dependent methyltransferases"/>
    <property type="match status" value="1"/>
</dbReference>
<organism evidence="6 7">
    <name type="scientific">Streptomyces humidus</name>
    <dbReference type="NCBI Taxonomy" id="52259"/>
    <lineage>
        <taxon>Bacteria</taxon>
        <taxon>Bacillati</taxon>
        <taxon>Actinomycetota</taxon>
        <taxon>Actinomycetes</taxon>
        <taxon>Kitasatosporales</taxon>
        <taxon>Streptomycetaceae</taxon>
        <taxon>Streptomyces</taxon>
    </lineage>
</organism>
<evidence type="ECO:0008006" key="8">
    <source>
        <dbReference type="Google" id="ProtNLM"/>
    </source>
</evidence>
<evidence type="ECO:0000256" key="1">
    <source>
        <dbReference type="ARBA" id="ARBA00004613"/>
    </source>
</evidence>
<feature type="domain" description="NodB homology" evidence="4">
    <location>
        <begin position="68"/>
        <end position="111"/>
    </location>
</feature>
<dbReference type="Pfam" id="PF13649">
    <property type="entry name" value="Methyltransf_25"/>
    <property type="match status" value="1"/>
</dbReference>
<keyword evidence="2" id="KW-0732">Signal</keyword>
<evidence type="ECO:0000256" key="3">
    <source>
        <dbReference type="SAM" id="MobiDB-lite"/>
    </source>
</evidence>
<dbReference type="GO" id="GO:0016810">
    <property type="term" value="F:hydrolase activity, acting on carbon-nitrogen (but not peptide) bonds"/>
    <property type="evidence" value="ECO:0007669"/>
    <property type="project" value="InterPro"/>
</dbReference>
<protein>
    <recommendedName>
        <fullName evidence="8">NodB homology domain-containing protein</fullName>
    </recommendedName>
</protein>
<evidence type="ECO:0000259" key="5">
    <source>
        <dbReference type="Pfam" id="PF13649"/>
    </source>
</evidence>
<dbReference type="AlphaFoldDB" id="A0A918GE80"/>
<dbReference type="InterPro" id="IPR002509">
    <property type="entry name" value="NODB_dom"/>
</dbReference>
<reference evidence="6" key="2">
    <citation type="submission" date="2020-09" db="EMBL/GenBank/DDBJ databases">
        <authorList>
            <person name="Sun Q."/>
            <person name="Ohkuma M."/>
        </authorList>
    </citation>
    <scope>NUCLEOTIDE SEQUENCE</scope>
    <source>
        <strain evidence="6">JCM 4386</strain>
    </source>
</reference>
<dbReference type="CDD" id="cd02440">
    <property type="entry name" value="AdoMet_MTases"/>
    <property type="match status" value="1"/>
</dbReference>
<feature type="domain" description="Methyltransferase" evidence="5">
    <location>
        <begin position="384"/>
        <end position="474"/>
    </location>
</feature>
<dbReference type="GO" id="GO:0008168">
    <property type="term" value="F:methyltransferase activity"/>
    <property type="evidence" value="ECO:0007669"/>
    <property type="project" value="UniProtKB-ARBA"/>
</dbReference>
<proteinExistence type="predicted"/>
<dbReference type="InterPro" id="IPR041698">
    <property type="entry name" value="Methyltransf_25"/>
</dbReference>
<dbReference type="InterPro" id="IPR011330">
    <property type="entry name" value="Glyco_hydro/deAcase_b/a-brl"/>
</dbReference>
<dbReference type="InterPro" id="IPR051398">
    <property type="entry name" value="Polysacch_Deacetylase"/>
</dbReference>
<sequence>MTDILPHLPGAAAVLCYHGVSADAVDPDVQTVQLPAETFCEQLDQLARSFELVPLGVLADHLSDGRPMGAPKAAVTFDDGYRNVLDVAEPLLRERRIPFAVFVSTRHISTGERFPTHVLRAALHTAPPGEVRLPSVARAYRLGDRASRRQAAADLLPVLKAADLRTVHRLVGELRGLLPADDWPEVDKRFAADAVLDWAGVRALARAGAEIGSHGHDHAILHERENPAEVRRQLTHSKREIEARCGPCRFFAYPNGGPADIGPYAARQVQATGYRLGFAAVRGLLTAEAAPNLLPRIFAPAEAGRLQARLADAAATTDRYLSWHRGLSSPGRQKPPAGAAPDRAALAGRYRSESVARAYGTRAPYPPQVDGILLSLLGAGPRTVLDLGCGPGTLARRLAPHVQRVDALDAAPEMIAEGRRLPGGEHPAIRWICADAEEYDTDERYGLITAGRSLHWMRCETVLPRCRRLLTGGGVLAVPRTTREVPWRAAEESFLADWATSRPARDVTAELVRQGLFDPWGERSTEPVAVSRTVEDYIMSFHAREAFRVEDLGPERTRAFREGFRELLRPYARDGVLGFTVLGRVTWGRPA</sequence>
<dbReference type="Gene3D" id="3.20.20.370">
    <property type="entry name" value="Glycoside hydrolase/deacetylase"/>
    <property type="match status" value="1"/>
</dbReference>
<evidence type="ECO:0000259" key="4">
    <source>
        <dbReference type="Pfam" id="PF01522"/>
    </source>
</evidence>
<name>A0A918GE80_9ACTN</name>
<feature type="domain" description="NodB homology" evidence="4">
    <location>
        <begin position="150"/>
        <end position="268"/>
    </location>
</feature>
<comment type="caution">
    <text evidence="6">The sequence shown here is derived from an EMBL/GenBank/DDBJ whole genome shotgun (WGS) entry which is preliminary data.</text>
</comment>
<dbReference type="PANTHER" id="PTHR34216">
    <property type="match status" value="1"/>
</dbReference>
<dbReference type="SUPFAM" id="SSF88713">
    <property type="entry name" value="Glycoside hydrolase/deacetylase"/>
    <property type="match status" value="1"/>
</dbReference>
<comment type="subcellular location">
    <subcellularLocation>
        <location evidence="1">Secreted</location>
    </subcellularLocation>
</comment>
<dbReference type="GO" id="GO:0005576">
    <property type="term" value="C:extracellular region"/>
    <property type="evidence" value="ECO:0007669"/>
    <property type="project" value="UniProtKB-SubCell"/>
</dbReference>
<dbReference type="CDD" id="cd10918">
    <property type="entry name" value="CE4_NodB_like_5s_6s"/>
    <property type="match status" value="1"/>
</dbReference>
<dbReference type="RefSeq" id="WP_055631864.1">
    <property type="nucleotide sequence ID" value="NZ_BMTL01000054.1"/>
</dbReference>
<gene>
    <name evidence="6" type="ORF">GCM10010269_78570</name>
</gene>
<dbReference type="Proteomes" id="UP000606194">
    <property type="component" value="Unassembled WGS sequence"/>
</dbReference>
<dbReference type="PANTHER" id="PTHR34216:SF3">
    <property type="entry name" value="POLY-BETA-1,6-N-ACETYL-D-GLUCOSAMINE N-DEACETYLASE"/>
    <property type="match status" value="1"/>
</dbReference>
<feature type="region of interest" description="Disordered" evidence="3">
    <location>
        <begin position="324"/>
        <end position="343"/>
    </location>
</feature>
<reference evidence="6" key="1">
    <citation type="journal article" date="2014" name="Int. J. Syst. Evol. Microbiol.">
        <title>Complete genome sequence of Corynebacterium casei LMG S-19264T (=DSM 44701T), isolated from a smear-ripened cheese.</title>
        <authorList>
            <consortium name="US DOE Joint Genome Institute (JGI-PGF)"/>
            <person name="Walter F."/>
            <person name="Albersmeier A."/>
            <person name="Kalinowski J."/>
            <person name="Ruckert C."/>
        </authorList>
    </citation>
    <scope>NUCLEOTIDE SEQUENCE</scope>
    <source>
        <strain evidence="6">JCM 4386</strain>
    </source>
</reference>
<dbReference type="GO" id="GO:0005975">
    <property type="term" value="P:carbohydrate metabolic process"/>
    <property type="evidence" value="ECO:0007669"/>
    <property type="project" value="InterPro"/>
</dbReference>
<keyword evidence="7" id="KW-1185">Reference proteome</keyword>
<dbReference type="InterPro" id="IPR029063">
    <property type="entry name" value="SAM-dependent_MTases_sf"/>
</dbReference>
<evidence type="ECO:0000313" key="7">
    <source>
        <dbReference type="Proteomes" id="UP000606194"/>
    </source>
</evidence>
<dbReference type="Gene3D" id="3.40.50.150">
    <property type="entry name" value="Vaccinia Virus protein VP39"/>
    <property type="match status" value="1"/>
</dbReference>
<dbReference type="EMBL" id="BMTL01000054">
    <property type="protein sequence ID" value="GGS28200.1"/>
    <property type="molecule type" value="Genomic_DNA"/>
</dbReference>